<dbReference type="InterPro" id="IPR023362">
    <property type="entry name" value="PH-BEACH_dom"/>
</dbReference>
<reference evidence="8 9" key="1">
    <citation type="submission" date="2018-03" db="EMBL/GenBank/DDBJ databases">
        <title>Candida pseudohaemulonii genome assembly and annotation.</title>
        <authorList>
            <person name="Munoz J.F."/>
            <person name="Gade L.G."/>
            <person name="Chow N.A."/>
            <person name="Litvintseva A.P."/>
            <person name="Loparev V.N."/>
            <person name="Cuomo C.A."/>
        </authorList>
    </citation>
    <scope>NUCLEOTIDE SEQUENCE [LARGE SCALE GENOMIC DNA]</scope>
    <source>
        <strain evidence="8 9">B12108</strain>
    </source>
</reference>
<accession>A0A2P7YP60</accession>
<gene>
    <name evidence="8" type="ORF">C7M61_002986</name>
</gene>
<dbReference type="Gene3D" id="2.60.120.200">
    <property type="match status" value="1"/>
</dbReference>
<feature type="domain" description="BEACH-type PH" evidence="7">
    <location>
        <begin position="1463"/>
        <end position="1593"/>
    </location>
</feature>
<dbReference type="InterPro" id="IPR036372">
    <property type="entry name" value="BEACH_dom_sf"/>
</dbReference>
<dbReference type="FunFam" id="1.10.1540.10:FF:000001">
    <property type="entry name" value="neurobeachin isoform X1"/>
    <property type="match status" value="1"/>
</dbReference>
<dbReference type="SUPFAM" id="SSF81837">
    <property type="entry name" value="BEACH domain"/>
    <property type="match status" value="1"/>
</dbReference>
<dbReference type="PROSITE" id="PS50197">
    <property type="entry name" value="BEACH"/>
    <property type="match status" value="1"/>
</dbReference>
<dbReference type="STRING" id="418784.A0A2P7YP60"/>
<dbReference type="SMART" id="SM01026">
    <property type="entry name" value="Beach"/>
    <property type="match status" value="1"/>
</dbReference>
<dbReference type="InterPro" id="IPR001680">
    <property type="entry name" value="WD40_rpt"/>
</dbReference>
<dbReference type="SUPFAM" id="SSF50978">
    <property type="entry name" value="WD40 repeat-like"/>
    <property type="match status" value="1"/>
</dbReference>
<dbReference type="InterPro" id="IPR015943">
    <property type="entry name" value="WD40/YVTN_repeat-like_dom_sf"/>
</dbReference>
<dbReference type="Gene3D" id="1.10.1540.10">
    <property type="entry name" value="BEACH domain"/>
    <property type="match status" value="1"/>
</dbReference>
<evidence type="ECO:0000256" key="4">
    <source>
        <dbReference type="ARBA" id="ARBA00073334"/>
    </source>
</evidence>
<organism evidence="8 9">
    <name type="scientific">Candidozyma pseudohaemuli</name>
    <dbReference type="NCBI Taxonomy" id="418784"/>
    <lineage>
        <taxon>Eukaryota</taxon>
        <taxon>Fungi</taxon>
        <taxon>Dikarya</taxon>
        <taxon>Ascomycota</taxon>
        <taxon>Saccharomycotina</taxon>
        <taxon>Pichiomycetes</taxon>
        <taxon>Metschnikowiaceae</taxon>
        <taxon>Candidozyma</taxon>
    </lineage>
</organism>
<evidence type="ECO:0000256" key="3">
    <source>
        <dbReference type="ARBA" id="ARBA00054699"/>
    </source>
</evidence>
<dbReference type="GeneID" id="36566375"/>
<dbReference type="PANTHER" id="PTHR13743">
    <property type="entry name" value="BEIGE/BEACH-RELATED"/>
    <property type="match status" value="1"/>
</dbReference>
<protein>
    <recommendedName>
        <fullName evidence="4">Beige protein homolog 1</fullName>
    </recommendedName>
</protein>
<evidence type="ECO:0000256" key="2">
    <source>
        <dbReference type="ARBA" id="ARBA00022737"/>
    </source>
</evidence>
<dbReference type="CDD" id="cd01201">
    <property type="entry name" value="PH_BEACH"/>
    <property type="match status" value="1"/>
</dbReference>
<dbReference type="VEuPathDB" id="FungiDB:C7M61_002986"/>
<dbReference type="PROSITE" id="PS51783">
    <property type="entry name" value="PH_BEACH"/>
    <property type="match status" value="1"/>
</dbReference>
<dbReference type="Gene3D" id="2.30.29.30">
    <property type="entry name" value="Pleckstrin-homology domain (PH domain)/Phosphotyrosine-binding domain (PTB)"/>
    <property type="match status" value="1"/>
</dbReference>
<proteinExistence type="predicted"/>
<comment type="function">
    <text evidence="3">May be involved in protein sorting and cell wall formation.</text>
</comment>
<keyword evidence="1 5" id="KW-0853">WD repeat</keyword>
<dbReference type="InterPro" id="IPR050865">
    <property type="entry name" value="BEACH_Domain"/>
</dbReference>
<dbReference type="Pfam" id="PF14844">
    <property type="entry name" value="PH_BEACH"/>
    <property type="match status" value="1"/>
</dbReference>
<feature type="repeat" description="WD" evidence="5">
    <location>
        <begin position="2059"/>
        <end position="2093"/>
    </location>
</feature>
<dbReference type="PANTHER" id="PTHR13743:SF123">
    <property type="entry name" value="PROTEIN FAN"/>
    <property type="match status" value="1"/>
</dbReference>
<dbReference type="PROSITE" id="PS50294">
    <property type="entry name" value="WD_REPEATS_REGION"/>
    <property type="match status" value="1"/>
</dbReference>
<feature type="domain" description="BEACH" evidence="6">
    <location>
        <begin position="1637"/>
        <end position="1931"/>
    </location>
</feature>
<evidence type="ECO:0000259" key="7">
    <source>
        <dbReference type="PROSITE" id="PS51783"/>
    </source>
</evidence>
<evidence type="ECO:0000259" key="6">
    <source>
        <dbReference type="PROSITE" id="PS50197"/>
    </source>
</evidence>
<dbReference type="EMBL" id="PYFQ01000007">
    <property type="protein sequence ID" value="PSK37742.1"/>
    <property type="molecule type" value="Genomic_DNA"/>
</dbReference>
<sequence>VSPPPTPDSIERWKHTKTPLFMSQNTQEPDSSPDLAIVDLVTKSVLSNYTIDDEILRTWLTELADVAGDSKLLAAAIQNSILVLLPLENAFFNHSHESAWSKCLSMLNDLDNEVYLDFKLIIYELLLQAIRSNTARLQMLEYDFIDVFADDYLANLEDLHLPQKAALLSALIELNCPVKTLKKLLSPLLEGSAKVPASSKLILLEYLTSIVREFPSHFTALTLNNFRNKNLPLPLSKEFNSKCFTVQAWLKVDDPVENLEEDGFSVIPLFLLADASSGASTSIRVQLLNYTQFMVEVVNKSTGSRMQYSFNQHLDRLSPTNQGFTLFTLTYDYLRNINLFINGQKSESIPCTSIAKEIGSWNKLYIGNPESEDCLKSKRDELLLKDLIILDSALSEEWILTSCALGVGFNWGLKDLTEETIPDLFNHLNPVELTDLGAQFSTLGLSGDARRQHSGKSKSDDQIEVLEKPDIVHCLNKLKFSRSSILFDSNESGFLDHVRKAKSKEYIALVPDSLNGGLYCLGGASFLLTLVDTMSNDPQLERADRKQLTFKSLELLLECLRNSWRIYKEFEKNDGFCILVLLLKQYKERYNGRLEFDGSLLELFQSFAGYDANTKRGFIKNALAFKLLVLDFHLYDGTVDQELLKTSIVDMVSSVETRDHNLRMLSRLKLLKRLVHFMEFKLLSKKASDKEIEEFSDVLGSILRTDISLDTIRSFSHFIIFAIYRSEESGLISQKIGYAALDSLTSQLCDSTASVRQLKKFSRALTIHWLLLLLNFRSGGDDVEAKQFDKKIVCRGLTLLIRLLRILGPRILKKFFQLSRGLDVLTHSLKVWWSDDEIISLLFLAGFGLDTRVEELPISTLPQILEVDKVKSIKTLVAPEFILLLNNMVLSSMYDLSVRHGRVLSVPNSPQRSQHKKLQEEENFAITFNAIHLINQYIDTIKAGFNVSPALTSFFTSREWLEGIYELQGHLKLSVDWSEPTFKKSFRKASEKLSAALSDIFISKMHDVKILFRILEPLNESTLKMILDSTFPRIFSHVNHFFTDSSSMGNEADLLDGTSDLLLFYFEHFIDANYYVSNEDMDTFVNAALNVLEANNQSKRRQHGQQKLKSVTGRALVLKLSKFPSIGTDPESETEGEEQLKQHLDEVVKFLLYKQIVFLDPEVLNETLLAQVFEVLIVQFSKLKIEKQFEIAEHFINFLRAAYMMRESTFDSVIEQLTSASDYSNSDNLIRDFLNILVSRNDEDIIRHLHRYPAIKHIFSKNLHFRLSKLKDVGKINVLEMTRVMLNNGGRLGYMDTIYIKSFEKDCEKLRVKIINEELTNHNRELQDIDDNNNFFSTSFANLKSEITRLFYQHDLAPPSYMLDYIEGTDRMRKLLVIEDHLAESDKLTYSIDIPVKKIKAVEMDMSDFQSYEYAISQANVGELSLVDNPEDDFEEIEIPSEAGGPEGTDFEDKNRRVLRSLYMGDQIQHVWNISRINGLEIVESLMILGVTHLYLIENYFHCSDGNVIDACDAPLELRDPYLHLINSQSNGTSGNTKTHRTKSWSLEKLSSITKRKFLLRDIALEMFFSDGASILITCLSNKQRNVVNNKLLPYASGKGLDKDLAMTLENSSQMSHSNSQSNNSSLTSRLTSAFTNNFNANSGIASVTKKWQQGEMSNFYYLMLINTMAGRTFNDLTQYPVFPWVLADYESEELDLSDPKVFRDLSKPMGAQNAARALQFAERYEALSTLDDSSSPPFHYGTHYSSAMIVSSYMIRLKPYVQSYLLLQGGKFDHADRLFYSIEKAWSSASKDNTTDVRELTPEFFYLPEFLENQNNFEFGALQTGKVIHDVELPKWSKGDPKIFVARNREALESPHVSANLHKWIDLVFGYKQTGEEAVKALNVFHHLSYEGAVNLDDVVDDVERRAVIGMINNFGQTPMRIFNKPHAAREVLNGPDLYLQMLDTQKHPPSRTFESKLNMPIEKLEVSAKTKKWIGRPSCVSSEDDLLIRKPLLQRLLVGSGSLIINTSSFMNLHLSNITAIVQLGDKTFVTGALDGVIQVWKYFAKPHPTVRFQHILRGHESEIKAVKYSKTFKIGVSLDSDENVIVWDFSRFMFVRKLRAGNSKRSIAPLHVSASNDTGNITILSSTRYANTIEVFTINGQKIIEKQLAPGKVSAVNFAGLNGTLVGSPNDIRHVYWNHEIVAVAYETPRKVLQFYELECSSKGWQLLMLQSVALDNHVGGCVTSLEVFKRAEADKQDKLCRGLLAAVLGDSQGKVYVIAEN</sequence>
<dbReference type="SMART" id="SM00320">
    <property type="entry name" value="WD40"/>
    <property type="match status" value="2"/>
</dbReference>
<evidence type="ECO:0000256" key="1">
    <source>
        <dbReference type="ARBA" id="ARBA00022574"/>
    </source>
</evidence>
<keyword evidence="9" id="KW-1185">Reference proteome</keyword>
<dbReference type="PROSITE" id="PS50082">
    <property type="entry name" value="WD_REPEATS_2"/>
    <property type="match status" value="1"/>
</dbReference>
<dbReference type="RefSeq" id="XP_024713252.1">
    <property type="nucleotide sequence ID" value="XM_024858342.1"/>
</dbReference>
<dbReference type="CDD" id="cd06071">
    <property type="entry name" value="Beach"/>
    <property type="match status" value="1"/>
</dbReference>
<dbReference type="OrthoDB" id="26681at2759"/>
<dbReference type="InterPro" id="IPR011993">
    <property type="entry name" value="PH-like_dom_sf"/>
</dbReference>
<evidence type="ECO:0000313" key="9">
    <source>
        <dbReference type="Proteomes" id="UP000241107"/>
    </source>
</evidence>
<evidence type="ECO:0000256" key="5">
    <source>
        <dbReference type="PROSITE-ProRule" id="PRU00221"/>
    </source>
</evidence>
<dbReference type="InterPro" id="IPR000409">
    <property type="entry name" value="BEACH_dom"/>
</dbReference>
<evidence type="ECO:0000313" key="8">
    <source>
        <dbReference type="EMBL" id="PSK37742.1"/>
    </source>
</evidence>
<dbReference type="InterPro" id="IPR013320">
    <property type="entry name" value="ConA-like_dom_sf"/>
</dbReference>
<comment type="caution">
    <text evidence="8">The sequence shown here is derived from an EMBL/GenBank/DDBJ whole genome shotgun (WGS) entry which is preliminary data.</text>
</comment>
<dbReference type="Gene3D" id="2.130.10.10">
    <property type="entry name" value="YVTN repeat-like/Quinoprotein amine dehydrogenase"/>
    <property type="match status" value="1"/>
</dbReference>
<dbReference type="Pfam" id="PF02138">
    <property type="entry name" value="Beach"/>
    <property type="match status" value="1"/>
</dbReference>
<dbReference type="SUPFAM" id="SSF50729">
    <property type="entry name" value="PH domain-like"/>
    <property type="match status" value="1"/>
</dbReference>
<name>A0A2P7YP60_9ASCO</name>
<dbReference type="InterPro" id="IPR036322">
    <property type="entry name" value="WD40_repeat_dom_sf"/>
</dbReference>
<dbReference type="Proteomes" id="UP000241107">
    <property type="component" value="Unassembled WGS sequence"/>
</dbReference>
<keyword evidence="2" id="KW-0677">Repeat</keyword>
<dbReference type="SUPFAM" id="SSF49899">
    <property type="entry name" value="Concanavalin A-like lectins/glucanases"/>
    <property type="match status" value="1"/>
</dbReference>
<feature type="non-terminal residue" evidence="8">
    <location>
        <position position="1"/>
    </location>
</feature>